<keyword evidence="2" id="KW-0472">Membrane</keyword>
<feature type="transmembrane region" description="Helical" evidence="2">
    <location>
        <begin position="45"/>
        <end position="68"/>
    </location>
</feature>
<evidence type="ECO:0000256" key="1">
    <source>
        <dbReference type="ARBA" id="ARBA00007711"/>
    </source>
</evidence>
<sequence length="312" mass="35067">MASTILSYVTKRMFRGAAAVLCVVALVLQCFFLDHYLIVYNNNWWYLWLIPDIVSISLYIVSFVVSFRSKQEGAELPVGYISWGFYSVFIAAKVAIIFRTIAYQLNEEMIYGPNTLKAGVALSSVSFLLLVLTHQPTNVNSDHQMYINRLIGSVSIDILDTTDFLEVIFIQESRIFLTFSMHNTIIGVSCINLMLPTIPLLILSRTRYGRAEMPKVVHTIYTVVYMLAVNLPMLVIRLLLWNVHSQNVSVFLIKNVIHIGMIIKLVHDNVVDVEEQRRRASSQPSAGIEDIQMQPITAPAAQPLTGPSAAAV</sequence>
<feature type="transmembrane region" description="Helical" evidence="2">
    <location>
        <begin position="114"/>
        <end position="132"/>
    </location>
</feature>
<evidence type="ECO:0000313" key="4">
    <source>
        <dbReference type="Proteomes" id="UP001209878"/>
    </source>
</evidence>
<dbReference type="InterPro" id="IPR026624">
    <property type="entry name" value="CECR6"/>
</dbReference>
<keyword evidence="2" id="KW-0812">Transmembrane</keyword>
<dbReference type="AlphaFoldDB" id="A0AAD9P3N6"/>
<accession>A0AAD9P3N6</accession>
<comment type="caution">
    <text evidence="3">The sequence shown here is derived from an EMBL/GenBank/DDBJ whole genome shotgun (WGS) entry which is preliminary data.</text>
</comment>
<feature type="transmembrane region" description="Helical" evidence="2">
    <location>
        <begin position="12"/>
        <end position="33"/>
    </location>
</feature>
<dbReference type="InterPro" id="IPR032776">
    <property type="entry name" value="CECR6/TMEM121"/>
</dbReference>
<feature type="transmembrane region" description="Helical" evidence="2">
    <location>
        <begin position="80"/>
        <end position="102"/>
    </location>
</feature>
<dbReference type="Pfam" id="PF14997">
    <property type="entry name" value="CECR6_TMEM121"/>
    <property type="match status" value="1"/>
</dbReference>
<dbReference type="EMBL" id="JAODUO010000162">
    <property type="protein sequence ID" value="KAK2187537.1"/>
    <property type="molecule type" value="Genomic_DNA"/>
</dbReference>
<comment type="similarity">
    <text evidence="1">Belongs to the TMEM121 family.</text>
</comment>
<dbReference type="PANTHER" id="PTHR47399">
    <property type="entry name" value="TRANSMEMBRANE PROTEIN 121B"/>
    <property type="match status" value="1"/>
</dbReference>
<protein>
    <submittedName>
        <fullName evidence="3">Uncharacterized protein</fullName>
    </submittedName>
</protein>
<keyword evidence="2" id="KW-1133">Transmembrane helix</keyword>
<organism evidence="3 4">
    <name type="scientific">Ridgeia piscesae</name>
    <name type="common">Tubeworm</name>
    <dbReference type="NCBI Taxonomy" id="27915"/>
    <lineage>
        <taxon>Eukaryota</taxon>
        <taxon>Metazoa</taxon>
        <taxon>Spiralia</taxon>
        <taxon>Lophotrochozoa</taxon>
        <taxon>Annelida</taxon>
        <taxon>Polychaeta</taxon>
        <taxon>Sedentaria</taxon>
        <taxon>Canalipalpata</taxon>
        <taxon>Sabellida</taxon>
        <taxon>Siboglinidae</taxon>
        <taxon>Ridgeia</taxon>
    </lineage>
</organism>
<feature type="transmembrane region" description="Helical" evidence="2">
    <location>
        <begin position="216"/>
        <end position="240"/>
    </location>
</feature>
<evidence type="ECO:0000256" key="2">
    <source>
        <dbReference type="SAM" id="Phobius"/>
    </source>
</evidence>
<gene>
    <name evidence="3" type="ORF">NP493_162g02019</name>
</gene>
<evidence type="ECO:0000313" key="3">
    <source>
        <dbReference type="EMBL" id="KAK2187537.1"/>
    </source>
</evidence>
<reference evidence="3" key="1">
    <citation type="journal article" date="2023" name="Mol. Biol. Evol.">
        <title>Third-Generation Sequencing Reveals the Adaptive Role of the Epigenome in Three Deep-Sea Polychaetes.</title>
        <authorList>
            <person name="Perez M."/>
            <person name="Aroh O."/>
            <person name="Sun Y."/>
            <person name="Lan Y."/>
            <person name="Juniper S.K."/>
            <person name="Young C.R."/>
            <person name="Angers B."/>
            <person name="Qian P.Y."/>
        </authorList>
    </citation>
    <scope>NUCLEOTIDE SEQUENCE</scope>
    <source>
        <strain evidence="3">R07B-5</strain>
    </source>
</reference>
<proteinExistence type="inferred from homology"/>
<keyword evidence="4" id="KW-1185">Reference proteome</keyword>
<name>A0AAD9P3N6_RIDPI</name>
<dbReference type="Proteomes" id="UP001209878">
    <property type="component" value="Unassembled WGS sequence"/>
</dbReference>
<dbReference type="PANTHER" id="PTHR47399:SF1">
    <property type="entry name" value="TRANSMEMBRANE PROTEIN 121B"/>
    <property type="match status" value="1"/>
</dbReference>
<feature type="transmembrane region" description="Helical" evidence="2">
    <location>
        <begin position="184"/>
        <end position="204"/>
    </location>
</feature>